<dbReference type="GO" id="GO:0008519">
    <property type="term" value="F:ammonium channel activity"/>
    <property type="evidence" value="ECO:0007669"/>
    <property type="project" value="InterPro"/>
</dbReference>
<evidence type="ECO:0000256" key="6">
    <source>
        <dbReference type="ARBA" id="ARBA00023136"/>
    </source>
</evidence>
<feature type="transmembrane region" description="Helical" evidence="8">
    <location>
        <begin position="244"/>
        <end position="266"/>
    </location>
</feature>
<dbReference type="FunFam" id="1.10.3430.10:FF:000016">
    <property type="entry name" value="Ammonium transporter"/>
    <property type="match status" value="1"/>
</dbReference>
<dbReference type="GO" id="GO:0097272">
    <property type="term" value="P:ammonium homeostasis"/>
    <property type="evidence" value="ECO:0007669"/>
    <property type="project" value="TreeGrafter"/>
</dbReference>
<feature type="transmembrane region" description="Helical" evidence="8">
    <location>
        <begin position="50"/>
        <end position="73"/>
    </location>
</feature>
<dbReference type="PROSITE" id="PS01219">
    <property type="entry name" value="AMMONIUM_TRANSP"/>
    <property type="match status" value="1"/>
</dbReference>
<keyword evidence="12" id="KW-1185">Reference proteome</keyword>
<evidence type="ECO:0000256" key="2">
    <source>
        <dbReference type="ARBA" id="ARBA00005887"/>
    </source>
</evidence>
<name>A0A448Z2L8_9STRA</name>
<feature type="transmembrane region" description="Helical" evidence="8">
    <location>
        <begin position="128"/>
        <end position="150"/>
    </location>
</feature>
<evidence type="ECO:0000313" key="12">
    <source>
        <dbReference type="Proteomes" id="UP000291116"/>
    </source>
</evidence>
<protein>
    <recommendedName>
        <fullName evidence="8">Ammonium transporter</fullName>
    </recommendedName>
</protein>
<dbReference type="SUPFAM" id="SSF111352">
    <property type="entry name" value="Ammonium transporter"/>
    <property type="match status" value="1"/>
</dbReference>
<dbReference type="InterPro" id="IPR018047">
    <property type="entry name" value="Ammonium_transpt_CS"/>
</dbReference>
<dbReference type="NCBIfam" id="TIGR00836">
    <property type="entry name" value="amt"/>
    <property type="match status" value="1"/>
</dbReference>
<keyword evidence="4 8" id="KW-0812">Transmembrane</keyword>
<organism evidence="11 12">
    <name type="scientific">Pseudo-nitzschia multistriata</name>
    <dbReference type="NCBI Taxonomy" id="183589"/>
    <lineage>
        <taxon>Eukaryota</taxon>
        <taxon>Sar</taxon>
        <taxon>Stramenopiles</taxon>
        <taxon>Ochrophyta</taxon>
        <taxon>Bacillariophyta</taxon>
        <taxon>Bacillariophyceae</taxon>
        <taxon>Bacillariophycidae</taxon>
        <taxon>Bacillariales</taxon>
        <taxon>Bacillariaceae</taxon>
        <taxon>Pseudo-nitzschia</taxon>
    </lineage>
</organism>
<feature type="compositionally biased region" description="Polar residues" evidence="9">
    <location>
        <begin position="518"/>
        <end position="529"/>
    </location>
</feature>
<dbReference type="Gene3D" id="1.10.3430.10">
    <property type="entry name" value="Ammonium transporter AmtB like domains"/>
    <property type="match status" value="1"/>
</dbReference>
<feature type="transmembrane region" description="Helical" evidence="8">
    <location>
        <begin position="157"/>
        <end position="178"/>
    </location>
</feature>
<evidence type="ECO:0000256" key="5">
    <source>
        <dbReference type="ARBA" id="ARBA00022989"/>
    </source>
</evidence>
<feature type="transmembrane region" description="Helical" evidence="8">
    <location>
        <begin position="198"/>
        <end position="223"/>
    </location>
</feature>
<comment type="caution">
    <text evidence="8">Lacks conserved residue(s) required for the propagation of feature annotation.</text>
</comment>
<keyword evidence="6 8" id="KW-0472">Membrane</keyword>
<dbReference type="PANTHER" id="PTHR11730">
    <property type="entry name" value="AMMONIUM TRANSPORTER"/>
    <property type="match status" value="1"/>
</dbReference>
<comment type="subcellular location">
    <subcellularLocation>
        <location evidence="8">Cell membrane</location>
        <topology evidence="8">Multi-pass membrane protein</topology>
    </subcellularLocation>
    <subcellularLocation>
        <location evidence="1">Membrane</location>
        <topology evidence="1">Multi-pass membrane protein</topology>
    </subcellularLocation>
</comment>
<keyword evidence="3 8" id="KW-0813">Transport</keyword>
<dbReference type="InterPro" id="IPR024041">
    <property type="entry name" value="NH4_transpt_AmtB-like_dom"/>
</dbReference>
<feature type="domain" description="Ammonium transporter AmtB-like" evidence="10">
    <location>
        <begin position="50"/>
        <end position="474"/>
    </location>
</feature>
<evidence type="ECO:0000256" key="8">
    <source>
        <dbReference type="RuleBase" id="RU362002"/>
    </source>
</evidence>
<dbReference type="GO" id="GO:0005886">
    <property type="term" value="C:plasma membrane"/>
    <property type="evidence" value="ECO:0007669"/>
    <property type="project" value="UniProtKB-SubCell"/>
</dbReference>
<feature type="transmembrane region" description="Helical" evidence="8">
    <location>
        <begin position="85"/>
        <end position="104"/>
    </location>
</feature>
<dbReference type="OrthoDB" id="534912at2759"/>
<evidence type="ECO:0000256" key="7">
    <source>
        <dbReference type="ARBA" id="ARBA00023177"/>
    </source>
</evidence>
<feature type="transmembrane region" description="Helical" evidence="8">
    <location>
        <begin position="286"/>
        <end position="308"/>
    </location>
</feature>
<sequence length="529" mass="57644">MTTLMDPDEIYSDCQGSGNGDEDEDAKWKCIISKLVKRDQKDENYTSRIFLVYSAALVFFMQAGFAMICAGCVRKKNVGNSMLKNLLDVCGAAIAYYSFGYAFAFGDGSNPNVFIGTTNFFLIDVDDYAFWMFEYAFSAASATIVAGTLAERCQMTAYLCYSLLLAGFVYPVVSHAIWSPHGFLTSNKAKENKLFGSGVVDFAGGGVVHLVGGCTALFATMILGPRRGRFHDDEGRKLDKPNKFPGHSIALQMLGTFVLWFGWYGFNSGSALISTSVNHGQLVSLSGVNTTLSGGMSGLVALFTNLFILERRLGEPIFDLRMAMNGSLSGLVAITAGCGVVEPWAAVFIGSVSGLLYIAGSSLLERLRLDDAVDAIPVHMINGMWGLVAVGLVASPRYLNMAYGTTIEHVGWFYSLARGNGDARLLAAQIVGILFILSWCLLIMMPFFVWLDWKGWFRSDPLEEIVGLDTSYHGGLILASGDDSVNPEYISQFKKQRNELRHRRGVKGIPSDDESLDGYNSTTVATSTK</sequence>
<keyword evidence="7 8" id="KW-0924">Ammonia transport</keyword>
<evidence type="ECO:0000259" key="10">
    <source>
        <dbReference type="Pfam" id="PF00909"/>
    </source>
</evidence>
<dbReference type="InterPro" id="IPR029020">
    <property type="entry name" value="Ammonium/urea_transptr"/>
</dbReference>
<evidence type="ECO:0000313" key="11">
    <source>
        <dbReference type="EMBL" id="VEU36282.1"/>
    </source>
</evidence>
<proteinExistence type="inferred from homology"/>
<dbReference type="AlphaFoldDB" id="A0A448Z2L8"/>
<keyword evidence="5 8" id="KW-1133">Transmembrane helix</keyword>
<evidence type="ECO:0000256" key="1">
    <source>
        <dbReference type="ARBA" id="ARBA00004141"/>
    </source>
</evidence>
<feature type="transmembrane region" description="Helical" evidence="8">
    <location>
        <begin position="426"/>
        <end position="451"/>
    </location>
</feature>
<gene>
    <name evidence="11" type="ORF">PSNMU_V1.4_AUG-EV-PASAV3_0030340</name>
</gene>
<dbReference type="Proteomes" id="UP000291116">
    <property type="component" value="Unassembled WGS sequence"/>
</dbReference>
<evidence type="ECO:0000256" key="9">
    <source>
        <dbReference type="SAM" id="MobiDB-lite"/>
    </source>
</evidence>
<reference evidence="11 12" key="1">
    <citation type="submission" date="2019-01" db="EMBL/GenBank/DDBJ databases">
        <authorList>
            <person name="Ferrante I. M."/>
        </authorList>
    </citation>
    <scope>NUCLEOTIDE SEQUENCE [LARGE SCALE GENOMIC DNA]</scope>
    <source>
        <strain evidence="11 12">B856</strain>
    </source>
</reference>
<feature type="transmembrane region" description="Helical" evidence="8">
    <location>
        <begin position="376"/>
        <end position="394"/>
    </location>
</feature>
<dbReference type="Pfam" id="PF00909">
    <property type="entry name" value="Ammonium_transp"/>
    <property type="match status" value="1"/>
</dbReference>
<accession>A0A448Z2L8</accession>
<comment type="similarity">
    <text evidence="2 8">Belongs to the ammonia transporter channel (TC 1.A.11.2) family.</text>
</comment>
<dbReference type="PANTHER" id="PTHR11730:SF6">
    <property type="entry name" value="AMMONIUM TRANSPORTER"/>
    <property type="match status" value="1"/>
</dbReference>
<evidence type="ECO:0000256" key="4">
    <source>
        <dbReference type="ARBA" id="ARBA00022692"/>
    </source>
</evidence>
<evidence type="ECO:0000256" key="3">
    <source>
        <dbReference type="ARBA" id="ARBA00022448"/>
    </source>
</evidence>
<feature type="region of interest" description="Disordered" evidence="9">
    <location>
        <begin position="506"/>
        <end position="529"/>
    </location>
</feature>
<dbReference type="InterPro" id="IPR001905">
    <property type="entry name" value="Ammonium_transpt"/>
</dbReference>
<dbReference type="EMBL" id="CAACVS010000083">
    <property type="protein sequence ID" value="VEU36282.1"/>
    <property type="molecule type" value="Genomic_DNA"/>
</dbReference>